<evidence type="ECO:0000313" key="12">
    <source>
        <dbReference type="Proteomes" id="UP001193081"/>
    </source>
</evidence>
<keyword evidence="4 7" id="KW-0547">Nucleotide-binding</keyword>
<dbReference type="InterPro" id="IPR015947">
    <property type="entry name" value="PUA-like_sf"/>
</dbReference>
<dbReference type="EMBL" id="SIJK02000001">
    <property type="protein sequence ID" value="MBP1464205.1"/>
    <property type="molecule type" value="Genomic_DNA"/>
</dbReference>
<dbReference type="CDD" id="cd00517">
    <property type="entry name" value="ATPS"/>
    <property type="match status" value="1"/>
</dbReference>
<dbReference type="GO" id="GO:0016301">
    <property type="term" value="F:kinase activity"/>
    <property type="evidence" value="ECO:0007669"/>
    <property type="project" value="UniProtKB-KW"/>
</dbReference>
<evidence type="ECO:0000256" key="2">
    <source>
        <dbReference type="ARBA" id="ARBA00022679"/>
    </source>
</evidence>
<dbReference type="InterPro" id="IPR050512">
    <property type="entry name" value="Sulf_AdTrans/APS_kinase"/>
</dbReference>
<keyword evidence="5 7" id="KW-0067">ATP-binding</keyword>
<evidence type="ECO:0000256" key="4">
    <source>
        <dbReference type="ARBA" id="ARBA00022741"/>
    </source>
</evidence>
<evidence type="ECO:0000256" key="1">
    <source>
        <dbReference type="ARBA" id="ARBA00001823"/>
    </source>
</evidence>
<protein>
    <recommendedName>
        <fullName evidence="7">Adenylyl-sulfate kinase</fullName>
        <ecNumber evidence="7">2.7.1.25</ecNumber>
    </recommendedName>
    <alternativeName>
        <fullName evidence="7">APS kinase</fullName>
    </alternativeName>
    <alternativeName>
        <fullName evidence="7">ATP adenosine-5'-phosphosulfate 3'-phosphotransferase</fullName>
    </alternativeName>
    <alternativeName>
        <fullName evidence="7">Adenosine-5'-phosphosulfate kinase</fullName>
    </alternativeName>
</protein>
<evidence type="ECO:0000259" key="9">
    <source>
        <dbReference type="Pfam" id="PF01747"/>
    </source>
</evidence>
<evidence type="ECO:0000256" key="6">
    <source>
        <dbReference type="ARBA" id="ARBA00049370"/>
    </source>
</evidence>
<dbReference type="CDD" id="cd02027">
    <property type="entry name" value="APSK"/>
    <property type="match status" value="1"/>
</dbReference>
<dbReference type="InterPro" id="IPR024951">
    <property type="entry name" value="Sulfurylase_cat_dom"/>
</dbReference>
<dbReference type="InterPro" id="IPR025980">
    <property type="entry name" value="ATP-Sase_PUA-like_dom"/>
</dbReference>
<feature type="domain" description="ATP-sulfurylase PUA-like" evidence="10">
    <location>
        <begin position="8"/>
        <end position="160"/>
    </location>
</feature>
<evidence type="ECO:0000256" key="5">
    <source>
        <dbReference type="ARBA" id="ARBA00022840"/>
    </source>
</evidence>
<dbReference type="PANTHER" id="PTHR42700:SF3">
    <property type="entry name" value="BIFUNCTIONAL SAT_APS KINASE-RELATED"/>
    <property type="match status" value="1"/>
</dbReference>
<dbReference type="NCBIfam" id="NF003013">
    <property type="entry name" value="PRK03846.1"/>
    <property type="match status" value="1"/>
</dbReference>
<dbReference type="EC" id="2.7.1.25" evidence="7"/>
<dbReference type="NCBIfam" id="NF004040">
    <property type="entry name" value="PRK05537.1"/>
    <property type="match status" value="1"/>
</dbReference>
<evidence type="ECO:0000256" key="7">
    <source>
        <dbReference type="HAMAP-Rule" id="MF_00065"/>
    </source>
</evidence>
<dbReference type="Proteomes" id="UP001193081">
    <property type="component" value="Unassembled WGS sequence"/>
</dbReference>
<keyword evidence="12" id="KW-1185">Reference proteome</keyword>
<dbReference type="Pfam" id="PF14306">
    <property type="entry name" value="PUA_2"/>
    <property type="match status" value="1"/>
</dbReference>
<dbReference type="NCBIfam" id="TIGR00339">
    <property type="entry name" value="sopT"/>
    <property type="match status" value="1"/>
</dbReference>
<dbReference type="HAMAP" id="MF_00065">
    <property type="entry name" value="Adenylyl_sulf_kinase"/>
    <property type="match status" value="1"/>
</dbReference>
<dbReference type="GO" id="GO:0016779">
    <property type="term" value="F:nucleotidyltransferase activity"/>
    <property type="evidence" value="ECO:0007669"/>
    <property type="project" value="UniProtKB-KW"/>
</dbReference>
<evidence type="ECO:0000259" key="8">
    <source>
        <dbReference type="Pfam" id="PF01583"/>
    </source>
</evidence>
<accession>A0ABS4D453</accession>
<comment type="caution">
    <text evidence="11">The sequence shown here is derived from an EMBL/GenBank/DDBJ whole genome shotgun (WGS) entry which is preliminary data.</text>
</comment>
<evidence type="ECO:0000313" key="11">
    <source>
        <dbReference type="EMBL" id="MBP1464205.1"/>
    </source>
</evidence>
<dbReference type="InterPro" id="IPR014729">
    <property type="entry name" value="Rossmann-like_a/b/a_fold"/>
</dbReference>
<evidence type="ECO:0000256" key="3">
    <source>
        <dbReference type="ARBA" id="ARBA00022695"/>
    </source>
</evidence>
<feature type="active site" description="Phosphoserine intermediate" evidence="7">
    <location>
        <position position="476"/>
    </location>
</feature>
<dbReference type="InterPro" id="IPR059117">
    <property type="entry name" value="APS_kinase_dom"/>
</dbReference>
<dbReference type="SUPFAM" id="SSF88697">
    <property type="entry name" value="PUA domain-like"/>
    <property type="match status" value="1"/>
</dbReference>
<feature type="domain" description="Sulphate adenylyltransferase catalytic" evidence="9">
    <location>
        <begin position="170"/>
        <end position="386"/>
    </location>
</feature>
<gene>
    <name evidence="7" type="primary">cysC</name>
    <name evidence="11" type="ORF">EYB53_000655</name>
</gene>
<dbReference type="Pfam" id="PF01747">
    <property type="entry name" value="ATP-sulfurylase"/>
    <property type="match status" value="1"/>
</dbReference>
<comment type="similarity">
    <text evidence="7">Belongs to the APS kinase family.</text>
</comment>
<dbReference type="InterPro" id="IPR027417">
    <property type="entry name" value="P-loop_NTPase"/>
</dbReference>
<keyword evidence="3 11" id="KW-0548">Nucleotidyltransferase</keyword>
<dbReference type="SUPFAM" id="SSF52374">
    <property type="entry name" value="Nucleotidylyl transferase"/>
    <property type="match status" value="1"/>
</dbReference>
<comment type="catalytic activity">
    <reaction evidence="6">
        <text>sulfate + ATP + H(+) = adenosine 5'-phosphosulfate + diphosphate</text>
        <dbReference type="Rhea" id="RHEA:18133"/>
        <dbReference type="ChEBI" id="CHEBI:15378"/>
        <dbReference type="ChEBI" id="CHEBI:16189"/>
        <dbReference type="ChEBI" id="CHEBI:30616"/>
        <dbReference type="ChEBI" id="CHEBI:33019"/>
        <dbReference type="ChEBI" id="CHEBI:58243"/>
        <dbReference type="EC" id="2.7.7.4"/>
    </reaction>
</comment>
<comment type="pathway">
    <text evidence="7">Sulfur metabolism; hydrogen sulfide biosynthesis; sulfite from sulfate: step 2/3.</text>
</comment>
<dbReference type="InterPro" id="IPR002650">
    <property type="entry name" value="Sulphate_adenylyltransferase"/>
</dbReference>
<keyword evidence="2 7" id="KW-0808">Transferase</keyword>
<reference evidence="11 12" key="1">
    <citation type="submission" date="2021-03" db="EMBL/GenBank/DDBJ databases">
        <authorList>
            <person name="Grouzdev D.S."/>
        </authorList>
    </citation>
    <scope>NUCLEOTIDE SEQUENCE [LARGE SCALE GENOMIC DNA]</scope>
    <source>
        <strain evidence="11 12">M50-1</strain>
    </source>
</reference>
<dbReference type="SUPFAM" id="SSF52540">
    <property type="entry name" value="P-loop containing nucleoside triphosphate hydrolases"/>
    <property type="match status" value="1"/>
</dbReference>
<sequence>MNLPDPQIPPYGGHLVNLIASAEERQILLEEAAHLPSIQLSPRSVCDLELLACGAFSPLTRFLGRADYERVCAEMRLADDTLWPMPIMLPLEAPPTGTDRVVLRDAYHTPLAIMDLEEIFAYDPEAEMRQVLGTTDPRHPLVAEMTRWGKFYASGALKVLALPTYFDFVELRRTPAQVRRLLADLGHARVVAFQTRNPLHRAHEEMIRRAAQQVEGALLIHPVVGLTRPGDVDHFTRVRIYKAVVENYFDPSKTLLSLLPLAMRMAGPREAVWHALIRRNYGATHFIVGRDHAGPGNDSQGQPFYGPYDAQDLLASHQEEIGVTMVPFTELVYLKTHQRYVTRDEIPTNAEIANLSGTEVRDEYLAQGRLLPTWFTRPETAEILRQRHPPRFQQGFCLWFTGLSGAGKSTIASILTILLQEQGRIPTVLDGDVVRTHLSKGLGFSQEDRDTNILRIGFVAGEVVKAGGVVICAAISPYRTTRNECRHMINEGQFIEIFVDTPLDVCEARDTKGLYLKARRGELKGFTGIDDPYEAPLDPELRLTTVDTTPEENARIIINYLENRSFLATENN</sequence>
<dbReference type="PANTHER" id="PTHR42700">
    <property type="entry name" value="SULFATE ADENYLYLTRANSFERASE"/>
    <property type="match status" value="1"/>
</dbReference>
<organism evidence="11 12">
    <name type="scientific">Candidatus Chloroploca mongolica</name>
    <dbReference type="NCBI Taxonomy" id="2528176"/>
    <lineage>
        <taxon>Bacteria</taxon>
        <taxon>Bacillati</taxon>
        <taxon>Chloroflexota</taxon>
        <taxon>Chloroflexia</taxon>
        <taxon>Chloroflexales</taxon>
        <taxon>Chloroflexineae</taxon>
        <taxon>Oscillochloridaceae</taxon>
        <taxon>Candidatus Chloroploca</taxon>
    </lineage>
</organism>
<keyword evidence="7" id="KW-0597">Phosphoprotein</keyword>
<feature type="domain" description="APS kinase" evidence="8">
    <location>
        <begin position="394"/>
        <end position="543"/>
    </location>
</feature>
<dbReference type="NCBIfam" id="TIGR00455">
    <property type="entry name" value="apsK"/>
    <property type="match status" value="1"/>
</dbReference>
<feature type="binding site" evidence="7">
    <location>
        <begin position="402"/>
        <end position="409"/>
    </location>
    <ligand>
        <name>ATP</name>
        <dbReference type="ChEBI" id="CHEBI:30616"/>
    </ligand>
</feature>
<dbReference type="InterPro" id="IPR002891">
    <property type="entry name" value="APS"/>
</dbReference>
<evidence type="ECO:0000259" key="10">
    <source>
        <dbReference type="Pfam" id="PF14306"/>
    </source>
</evidence>
<dbReference type="Gene3D" id="3.40.50.300">
    <property type="entry name" value="P-loop containing nucleotide triphosphate hydrolases"/>
    <property type="match status" value="1"/>
</dbReference>
<comment type="catalytic activity">
    <reaction evidence="1 7">
        <text>adenosine 5'-phosphosulfate + ATP = 3'-phosphoadenylyl sulfate + ADP + H(+)</text>
        <dbReference type="Rhea" id="RHEA:24152"/>
        <dbReference type="ChEBI" id="CHEBI:15378"/>
        <dbReference type="ChEBI" id="CHEBI:30616"/>
        <dbReference type="ChEBI" id="CHEBI:58243"/>
        <dbReference type="ChEBI" id="CHEBI:58339"/>
        <dbReference type="ChEBI" id="CHEBI:456216"/>
        <dbReference type="EC" id="2.7.1.25"/>
    </reaction>
</comment>
<dbReference type="Gene3D" id="3.40.50.620">
    <property type="entry name" value="HUPs"/>
    <property type="match status" value="1"/>
</dbReference>
<keyword evidence="7 11" id="KW-0418">Kinase</keyword>
<dbReference type="Pfam" id="PF01583">
    <property type="entry name" value="APS_kinase"/>
    <property type="match status" value="1"/>
</dbReference>
<dbReference type="Gene3D" id="3.10.400.10">
    <property type="entry name" value="Sulfate adenylyltransferase"/>
    <property type="match status" value="1"/>
</dbReference>
<name>A0ABS4D453_9CHLR</name>
<proteinExistence type="inferred from homology"/>
<dbReference type="RefSeq" id="WP_135475655.1">
    <property type="nucleotide sequence ID" value="NZ_SIJK02000001.1"/>
</dbReference>
<comment type="function">
    <text evidence="7">Catalyzes the synthesis of activated sulfate.</text>
</comment>